<feature type="active site" description="Proton donor" evidence="4">
    <location>
        <position position="51"/>
    </location>
</feature>
<dbReference type="PANTHER" id="PTHR43827">
    <property type="entry name" value="2,5-DIKETO-D-GLUCONIC ACID REDUCTASE"/>
    <property type="match status" value="1"/>
</dbReference>
<dbReference type="InterPro" id="IPR023210">
    <property type="entry name" value="NADP_OxRdtase_dom"/>
</dbReference>
<dbReference type="Pfam" id="PF00248">
    <property type="entry name" value="Aldo_ket_red"/>
    <property type="match status" value="1"/>
</dbReference>
<dbReference type="PROSITE" id="PS00062">
    <property type="entry name" value="ALDOKETO_REDUCTASE_2"/>
    <property type="match status" value="1"/>
</dbReference>
<feature type="domain" description="NADP-dependent oxidoreductase" evidence="7">
    <location>
        <begin position="19"/>
        <end position="272"/>
    </location>
</feature>
<evidence type="ECO:0000256" key="2">
    <source>
        <dbReference type="ARBA" id="ARBA00022857"/>
    </source>
</evidence>
<evidence type="ECO:0000256" key="3">
    <source>
        <dbReference type="ARBA" id="ARBA00023002"/>
    </source>
</evidence>
<dbReference type="AlphaFoldDB" id="A0A1I7S406"/>
<dbReference type="InterPro" id="IPR036812">
    <property type="entry name" value="NAD(P)_OxRdtase_dom_sf"/>
</dbReference>
<evidence type="ECO:0000256" key="5">
    <source>
        <dbReference type="PIRSR" id="PIRSR000097-2"/>
    </source>
</evidence>
<evidence type="ECO:0000259" key="7">
    <source>
        <dbReference type="Pfam" id="PF00248"/>
    </source>
</evidence>
<accession>A0A1I7S406</accession>
<dbReference type="WBParaSite" id="BXY_0773800.1">
    <property type="protein sequence ID" value="BXY_0773800.1"/>
    <property type="gene ID" value="BXY_0773800"/>
</dbReference>
<dbReference type="PIRSF" id="PIRSF000097">
    <property type="entry name" value="AKR"/>
    <property type="match status" value="1"/>
</dbReference>
<evidence type="ECO:0000313" key="11">
    <source>
        <dbReference type="Proteomes" id="UP000659654"/>
    </source>
</evidence>
<name>A0A1I7S406_BURXY</name>
<dbReference type="eggNOG" id="KOG1577">
    <property type="taxonomic scope" value="Eukaryota"/>
</dbReference>
<dbReference type="InterPro" id="IPR018170">
    <property type="entry name" value="Aldo/ket_reductase_CS"/>
</dbReference>
<evidence type="ECO:0000313" key="9">
    <source>
        <dbReference type="EMBL" id="CAG9116606.1"/>
    </source>
</evidence>
<dbReference type="SUPFAM" id="SSF51430">
    <property type="entry name" value="NAD(P)-linked oxidoreductase"/>
    <property type="match status" value="1"/>
</dbReference>
<protein>
    <submittedName>
        <fullName evidence="8">(pine wood nematode) hypothetical protein</fullName>
    </submittedName>
    <submittedName>
        <fullName evidence="12">Aldo_ket_red domain-containing protein</fullName>
    </submittedName>
</protein>
<keyword evidence="3" id="KW-0560">Oxidoreductase</keyword>
<proteinExistence type="inferred from homology"/>
<evidence type="ECO:0000313" key="12">
    <source>
        <dbReference type="WBParaSite" id="BXY_0773800.1"/>
    </source>
</evidence>
<dbReference type="Proteomes" id="UP000582659">
    <property type="component" value="Unassembled WGS sequence"/>
</dbReference>
<evidence type="ECO:0000313" key="10">
    <source>
        <dbReference type="Proteomes" id="UP000095284"/>
    </source>
</evidence>
<dbReference type="PRINTS" id="PR00069">
    <property type="entry name" value="ALDKETRDTASE"/>
</dbReference>
<dbReference type="EMBL" id="CAJFDI010000004">
    <property type="protein sequence ID" value="CAD5226994.1"/>
    <property type="molecule type" value="Genomic_DNA"/>
</dbReference>
<evidence type="ECO:0000256" key="1">
    <source>
        <dbReference type="ARBA" id="ARBA00007905"/>
    </source>
</evidence>
<evidence type="ECO:0000256" key="4">
    <source>
        <dbReference type="PIRSR" id="PIRSR000097-1"/>
    </source>
</evidence>
<dbReference type="Gene3D" id="3.20.20.100">
    <property type="entry name" value="NADP-dependent oxidoreductase domain"/>
    <property type="match status" value="1"/>
</dbReference>
<gene>
    <name evidence="8" type="ORF">BXYJ_LOCUS9539</name>
</gene>
<evidence type="ECO:0000313" key="8">
    <source>
        <dbReference type="EMBL" id="CAD5226994.1"/>
    </source>
</evidence>
<dbReference type="Proteomes" id="UP000659654">
    <property type="component" value="Unassembled WGS sequence"/>
</dbReference>
<dbReference type="FunFam" id="3.20.20.100:FF:000002">
    <property type="entry name" value="2,5-diketo-D-gluconic acid reductase A"/>
    <property type="match status" value="1"/>
</dbReference>
<reference evidence="9" key="2">
    <citation type="submission" date="2020-08" db="EMBL/GenBank/DDBJ databases">
        <authorList>
            <person name="Kikuchi T."/>
        </authorList>
    </citation>
    <scope>NUCLEOTIDE SEQUENCE</scope>
    <source>
        <strain evidence="8">Ka4C1</strain>
    </source>
</reference>
<organism evidence="10 12">
    <name type="scientific">Bursaphelenchus xylophilus</name>
    <name type="common">Pinewood nematode worm</name>
    <name type="synonym">Aphelenchoides xylophilus</name>
    <dbReference type="NCBI Taxonomy" id="6326"/>
    <lineage>
        <taxon>Eukaryota</taxon>
        <taxon>Metazoa</taxon>
        <taxon>Ecdysozoa</taxon>
        <taxon>Nematoda</taxon>
        <taxon>Chromadorea</taxon>
        <taxon>Rhabditida</taxon>
        <taxon>Tylenchina</taxon>
        <taxon>Tylenchomorpha</taxon>
        <taxon>Aphelenchoidea</taxon>
        <taxon>Aphelenchoididae</taxon>
        <taxon>Bursaphelenchus</taxon>
    </lineage>
</organism>
<comment type="similarity">
    <text evidence="1">Belongs to the aldo/keto reductase family.</text>
</comment>
<sequence length="288" mass="32780">MSSHLIKLNSGHQIPLIGFGTDKIYSQDGMNKAVETSLKAGYRGFDTAKVYNNEVYLSNALKEVLPKVDLKRENIFVTTKVLPFDDPKKTRTLVEESLDLFDYLDLVLIHYPKTNECSEIDTRNAIGRKESWKVLENLVNEGKIRSIGVSNYEIKHLKEMAGYAEIPAAVNQVEFHPHFKRKELHDYCRDHGIFFQAFSSLGRFNKALIEDKVVLSVANKHGASITNVLLAFALNQNVGIVPKSENPERILQNFKALELKLDDEDLTRLNSIPTEQNYIKRCVGWLVD</sequence>
<keyword evidence="2" id="KW-0521">NADP</keyword>
<keyword evidence="11" id="KW-1185">Reference proteome</keyword>
<feature type="site" description="Lowers pKa of active site Tyr" evidence="6">
    <location>
        <position position="80"/>
    </location>
</feature>
<dbReference type="OrthoDB" id="416253at2759"/>
<dbReference type="PANTHER" id="PTHR43827:SF3">
    <property type="entry name" value="NADP-DEPENDENT OXIDOREDUCTASE DOMAIN-CONTAINING PROTEIN"/>
    <property type="match status" value="1"/>
</dbReference>
<dbReference type="InterPro" id="IPR020471">
    <property type="entry name" value="AKR"/>
</dbReference>
<dbReference type="Proteomes" id="UP000095284">
    <property type="component" value="Unplaced"/>
</dbReference>
<dbReference type="GO" id="GO:0016616">
    <property type="term" value="F:oxidoreductase activity, acting on the CH-OH group of donors, NAD or NADP as acceptor"/>
    <property type="evidence" value="ECO:0007669"/>
    <property type="project" value="UniProtKB-ARBA"/>
</dbReference>
<feature type="binding site" evidence="5">
    <location>
        <position position="110"/>
    </location>
    <ligand>
        <name>substrate</name>
    </ligand>
</feature>
<dbReference type="EMBL" id="CAJFCV020000004">
    <property type="protein sequence ID" value="CAG9116606.1"/>
    <property type="molecule type" value="Genomic_DNA"/>
</dbReference>
<dbReference type="SMR" id="A0A1I7S406"/>
<evidence type="ECO:0000256" key="6">
    <source>
        <dbReference type="PIRSR" id="PIRSR000097-3"/>
    </source>
</evidence>
<reference evidence="12" key="1">
    <citation type="submission" date="2016-11" db="UniProtKB">
        <authorList>
            <consortium name="WormBaseParasite"/>
        </authorList>
    </citation>
    <scope>IDENTIFICATION</scope>
</reference>